<protein>
    <submittedName>
        <fullName evidence="2">Uncharacterized protein</fullName>
    </submittedName>
</protein>
<dbReference type="VEuPathDB" id="TriTrypDB:LmxM.02.0400"/>
<keyword evidence="3" id="KW-1185">Reference proteome</keyword>
<dbReference type="OMA" id="FSSKLCH"/>
<evidence type="ECO:0000313" key="3">
    <source>
        <dbReference type="Proteomes" id="UP000007259"/>
    </source>
</evidence>
<dbReference type="RefSeq" id="XP_003871639.1">
    <property type="nucleotide sequence ID" value="XM_003871590.1"/>
</dbReference>
<sequence length="59" mass="6649">MSARALLHLMLLLLLLLLLLSPMQPFTSLLLRRFSIKLCHSAIFLPVLKALLLQLSPGR</sequence>
<dbReference type="EMBL" id="FR799555">
    <property type="protein sequence ID" value="CBZ23101.1"/>
    <property type="molecule type" value="Genomic_DNA"/>
</dbReference>
<keyword evidence="1" id="KW-0732">Signal</keyword>
<proteinExistence type="predicted"/>
<dbReference type="KEGG" id="lmi:LMXM_02_0400"/>
<evidence type="ECO:0000313" key="2">
    <source>
        <dbReference type="EMBL" id="CBZ23101.1"/>
    </source>
</evidence>
<accession>E9AJK3</accession>
<gene>
    <name evidence="2" type="ORF">LMXM_02_0400</name>
</gene>
<feature type="chain" id="PRO_5003235955" evidence="1">
    <location>
        <begin position="26"/>
        <end position="59"/>
    </location>
</feature>
<dbReference type="AlphaFoldDB" id="E9AJK3"/>
<dbReference type="GeneID" id="13452726"/>
<name>E9AJK3_LEIMU</name>
<organism evidence="2 3">
    <name type="scientific">Leishmania mexicana (strain MHOM/GT/2001/U1103)</name>
    <dbReference type="NCBI Taxonomy" id="929439"/>
    <lineage>
        <taxon>Eukaryota</taxon>
        <taxon>Discoba</taxon>
        <taxon>Euglenozoa</taxon>
        <taxon>Kinetoplastea</taxon>
        <taxon>Metakinetoplastina</taxon>
        <taxon>Trypanosomatida</taxon>
        <taxon>Trypanosomatidae</taxon>
        <taxon>Leishmaniinae</taxon>
        <taxon>Leishmania</taxon>
    </lineage>
</organism>
<dbReference type="Proteomes" id="UP000007259">
    <property type="component" value="Chromosome 2"/>
</dbReference>
<evidence type="ECO:0000256" key="1">
    <source>
        <dbReference type="SAM" id="SignalP"/>
    </source>
</evidence>
<feature type="signal peptide" evidence="1">
    <location>
        <begin position="1"/>
        <end position="25"/>
    </location>
</feature>
<reference evidence="2 3" key="1">
    <citation type="journal article" date="2011" name="Genome Res.">
        <title>Chromosome and gene copy number variation allow major structural change between species and strains of Leishmania.</title>
        <authorList>
            <person name="Rogers M.B."/>
            <person name="Hilley J.D."/>
            <person name="Dickens N.J."/>
            <person name="Wilkes J."/>
            <person name="Bates P.A."/>
            <person name="Depledge D.P."/>
            <person name="Harris D."/>
            <person name="Her Y."/>
            <person name="Herzyk P."/>
            <person name="Imamura H."/>
            <person name="Otto T.D."/>
            <person name="Sanders M."/>
            <person name="Seeger K."/>
            <person name="Dujardin J.C."/>
            <person name="Berriman M."/>
            <person name="Smith D.F."/>
            <person name="Hertz-Fowler C."/>
            <person name="Mottram J.C."/>
        </authorList>
    </citation>
    <scope>NUCLEOTIDE SEQUENCE [LARGE SCALE GENOMIC DNA]</scope>
    <source>
        <strain evidence="2 3">MHOM/GT/2001/U1103</strain>
    </source>
</reference>